<gene>
    <name evidence="1" type="ORF">FRACYDRAFT_223777</name>
</gene>
<dbReference type="KEGG" id="fcy:FRACYDRAFT_223777"/>
<dbReference type="InterPro" id="IPR018971">
    <property type="entry name" value="DUF1997"/>
</dbReference>
<evidence type="ECO:0008006" key="3">
    <source>
        <dbReference type="Google" id="ProtNLM"/>
    </source>
</evidence>
<dbReference type="PANTHER" id="PTHR34131:SF3">
    <property type="entry name" value="(RAP ANNOTATION RELEASE2) GALACTOSE-BINDING LIKE DOMAIN CONTAINING PROTEIN"/>
    <property type="match status" value="1"/>
</dbReference>
<dbReference type="InParanoid" id="A0A1E7FZ43"/>
<keyword evidence="2" id="KW-1185">Reference proteome</keyword>
<organism evidence="1 2">
    <name type="scientific">Fragilariopsis cylindrus CCMP1102</name>
    <dbReference type="NCBI Taxonomy" id="635003"/>
    <lineage>
        <taxon>Eukaryota</taxon>
        <taxon>Sar</taxon>
        <taxon>Stramenopiles</taxon>
        <taxon>Ochrophyta</taxon>
        <taxon>Bacillariophyta</taxon>
        <taxon>Bacillariophyceae</taxon>
        <taxon>Bacillariophycidae</taxon>
        <taxon>Bacillariales</taxon>
        <taxon>Bacillariaceae</taxon>
        <taxon>Fragilariopsis</taxon>
    </lineage>
</organism>
<dbReference type="PANTHER" id="PTHR34131">
    <property type="entry name" value="(RAP ANNOTATION RELEASE2) GALACTOSE-BINDING LIKE DOMAIN CONTAINING PROTEIN"/>
    <property type="match status" value="1"/>
</dbReference>
<dbReference type="AlphaFoldDB" id="A0A1E7FZ43"/>
<proteinExistence type="predicted"/>
<dbReference type="OrthoDB" id="199535at2759"/>
<sequence length="259" mass="28358">MARRTAITAALAFHLDTKVRVRGSVITPVLPMFTLLPTADIANATPPTLTEYMTLPVAQYALVPMPLNSTLSRLPGGSESEFELVVPPVRFLWLEVQPVVEAQVTLEESRVIISSKKCRLLGSPFISKVKLNERFEFFATAELTWNDTYTAGLEGGGAIAPVIIAAESSRGSGDSISAETYIRVDVDTPMPFRAIPKRVIEKTGDTAMRLSMNFIMRSFLHGLATDYARWAKDPAYRTSRSELAKAVGQTVPIVAPDEN</sequence>
<dbReference type="EMBL" id="KV784353">
    <property type="protein sequence ID" value="OEU23420.1"/>
    <property type="molecule type" value="Genomic_DNA"/>
</dbReference>
<dbReference type="Proteomes" id="UP000095751">
    <property type="component" value="Unassembled WGS sequence"/>
</dbReference>
<evidence type="ECO:0000313" key="2">
    <source>
        <dbReference type="Proteomes" id="UP000095751"/>
    </source>
</evidence>
<protein>
    <recommendedName>
        <fullName evidence="3">DUF1997 domain-containing protein</fullName>
    </recommendedName>
</protein>
<accession>A0A1E7FZ43</accession>
<dbReference type="Pfam" id="PF09366">
    <property type="entry name" value="DUF1997"/>
    <property type="match status" value="1"/>
</dbReference>
<reference evidence="1 2" key="1">
    <citation type="submission" date="2016-09" db="EMBL/GenBank/DDBJ databases">
        <title>Extensive genetic diversity and differential bi-allelic expression allows diatom success in the polar Southern Ocean.</title>
        <authorList>
            <consortium name="DOE Joint Genome Institute"/>
            <person name="Mock T."/>
            <person name="Otillar R.P."/>
            <person name="Strauss J."/>
            <person name="Dupont C."/>
            <person name="Frickenhaus S."/>
            <person name="Maumus F."/>
            <person name="Mcmullan M."/>
            <person name="Sanges R."/>
            <person name="Schmutz J."/>
            <person name="Toseland A."/>
            <person name="Valas R."/>
            <person name="Veluchamy A."/>
            <person name="Ward B.J."/>
            <person name="Allen A."/>
            <person name="Barry K."/>
            <person name="Falciatore A."/>
            <person name="Ferrante M."/>
            <person name="Fortunato A.E."/>
            <person name="Gloeckner G."/>
            <person name="Gruber A."/>
            <person name="Hipkin R."/>
            <person name="Janech M."/>
            <person name="Kroth P."/>
            <person name="Leese F."/>
            <person name="Lindquist E."/>
            <person name="Lyon B.R."/>
            <person name="Martin J."/>
            <person name="Mayer C."/>
            <person name="Parker M."/>
            <person name="Quesneville H."/>
            <person name="Raymond J."/>
            <person name="Uhlig C."/>
            <person name="Valentin K.U."/>
            <person name="Worden A.Z."/>
            <person name="Armbrust E.V."/>
            <person name="Bowler C."/>
            <person name="Green B."/>
            <person name="Moulton V."/>
            <person name="Van Oosterhout C."/>
            <person name="Grigoriev I."/>
        </authorList>
    </citation>
    <scope>NUCLEOTIDE SEQUENCE [LARGE SCALE GENOMIC DNA]</scope>
    <source>
        <strain evidence="1 2">CCMP1102</strain>
    </source>
</reference>
<name>A0A1E7FZ43_9STRA</name>
<evidence type="ECO:0000313" key="1">
    <source>
        <dbReference type="EMBL" id="OEU23420.1"/>
    </source>
</evidence>